<feature type="signal peptide" evidence="3">
    <location>
        <begin position="1"/>
        <end position="22"/>
    </location>
</feature>
<evidence type="ECO:0000256" key="2">
    <source>
        <dbReference type="SAM" id="Phobius"/>
    </source>
</evidence>
<feature type="transmembrane region" description="Helical" evidence="2">
    <location>
        <begin position="84"/>
        <end position="107"/>
    </location>
</feature>
<keyword evidence="2" id="KW-0472">Membrane</keyword>
<proteinExistence type="predicted"/>
<dbReference type="Pfam" id="PF15724">
    <property type="entry name" value="TMEM119"/>
    <property type="match status" value="1"/>
</dbReference>
<reference evidence="4" key="2">
    <citation type="submission" date="2025-09" db="UniProtKB">
        <authorList>
            <consortium name="Ensembl"/>
        </authorList>
    </citation>
    <scope>IDENTIFICATION</scope>
</reference>
<dbReference type="GO" id="GO:0045669">
    <property type="term" value="P:positive regulation of osteoblast differentiation"/>
    <property type="evidence" value="ECO:0007669"/>
    <property type="project" value="TreeGrafter"/>
</dbReference>
<dbReference type="InterPro" id="IPR031453">
    <property type="entry name" value="TMEM119"/>
</dbReference>
<dbReference type="GO" id="GO:0001503">
    <property type="term" value="P:ossification"/>
    <property type="evidence" value="ECO:0007669"/>
    <property type="project" value="InterPro"/>
</dbReference>
<keyword evidence="5" id="KW-1185">Reference proteome</keyword>
<reference evidence="4" key="1">
    <citation type="submission" date="2025-08" db="UniProtKB">
        <authorList>
            <consortium name="Ensembl"/>
        </authorList>
    </citation>
    <scope>IDENTIFICATION</scope>
</reference>
<keyword evidence="2" id="KW-1133">Transmembrane helix</keyword>
<keyword evidence="2" id="KW-0812">Transmembrane</keyword>
<sequence length="280" mass="30315">MEHSLALHLAIVSLVLLNECGGTTPFPINMSSEGSGETGSEGLTTTVYSAPSPVYVSPTDELSSGTRMEQSVLSQVAGFLQDHLLLIVTSASLLVTVVFLLCCAAVVSRKRKTSSYYPSSFPAQKYVDERDSIGGSRTFSEVPDRQPDSQGAEPVDSARQLQVDIMKAAKNLRSPSRSPVSEVMGKVTEALLPEFKGLPEESATEMVEKEAHIMAPVDGTSDLQNEESCQREAQECMFDVKKDEVLKEDTFGQEAEQDEAPCAPQLPGVHQERLTNSLKS</sequence>
<dbReference type="PANTHER" id="PTHR28645">
    <property type="entry name" value="TRANSMEMBRANE PROTEIN 119"/>
    <property type="match status" value="1"/>
</dbReference>
<dbReference type="GO" id="GO:0005886">
    <property type="term" value="C:plasma membrane"/>
    <property type="evidence" value="ECO:0007669"/>
    <property type="project" value="TreeGrafter"/>
</dbReference>
<dbReference type="GeneTree" id="ENSGT00390000017134"/>
<feature type="region of interest" description="Disordered" evidence="1">
    <location>
        <begin position="249"/>
        <end position="280"/>
    </location>
</feature>
<dbReference type="Proteomes" id="UP000261540">
    <property type="component" value="Unplaced"/>
</dbReference>
<dbReference type="AlphaFoldDB" id="A0A3B3TD29"/>
<dbReference type="PANTHER" id="PTHR28645:SF1">
    <property type="entry name" value="TRANSMEMBRANE PROTEIN 119"/>
    <property type="match status" value="1"/>
</dbReference>
<dbReference type="Ensembl" id="ENSPKIT00000021352.1">
    <property type="protein sequence ID" value="ENSPKIP00000040333.1"/>
    <property type="gene ID" value="ENSPKIG00000017340.1"/>
</dbReference>
<dbReference type="GO" id="GO:0033690">
    <property type="term" value="P:positive regulation of osteoblast proliferation"/>
    <property type="evidence" value="ECO:0007669"/>
    <property type="project" value="TreeGrafter"/>
</dbReference>
<organism evidence="4 5">
    <name type="scientific">Paramormyrops kingsleyae</name>
    <dbReference type="NCBI Taxonomy" id="1676925"/>
    <lineage>
        <taxon>Eukaryota</taxon>
        <taxon>Metazoa</taxon>
        <taxon>Chordata</taxon>
        <taxon>Craniata</taxon>
        <taxon>Vertebrata</taxon>
        <taxon>Euteleostomi</taxon>
        <taxon>Actinopterygii</taxon>
        <taxon>Neopterygii</taxon>
        <taxon>Teleostei</taxon>
        <taxon>Osteoglossocephala</taxon>
        <taxon>Osteoglossomorpha</taxon>
        <taxon>Osteoglossiformes</taxon>
        <taxon>Mormyridae</taxon>
        <taxon>Paramormyrops</taxon>
    </lineage>
</organism>
<evidence type="ECO:0000313" key="5">
    <source>
        <dbReference type="Proteomes" id="UP000261540"/>
    </source>
</evidence>
<protein>
    <submittedName>
        <fullName evidence="4">Transmembrane protein 119b</fullName>
    </submittedName>
</protein>
<dbReference type="GO" id="GO:0030501">
    <property type="term" value="P:positive regulation of bone mineralization"/>
    <property type="evidence" value="ECO:0007669"/>
    <property type="project" value="TreeGrafter"/>
</dbReference>
<evidence type="ECO:0000256" key="3">
    <source>
        <dbReference type="SAM" id="SignalP"/>
    </source>
</evidence>
<feature type="region of interest" description="Disordered" evidence="1">
    <location>
        <begin position="134"/>
        <end position="157"/>
    </location>
</feature>
<accession>A0A3B3TD29</accession>
<evidence type="ECO:0000256" key="1">
    <source>
        <dbReference type="SAM" id="MobiDB-lite"/>
    </source>
</evidence>
<feature type="chain" id="PRO_5017306863" evidence="3">
    <location>
        <begin position="23"/>
        <end position="280"/>
    </location>
</feature>
<keyword evidence="3" id="KW-0732">Signal</keyword>
<evidence type="ECO:0000313" key="4">
    <source>
        <dbReference type="Ensembl" id="ENSPKIP00000040333.1"/>
    </source>
</evidence>
<name>A0A3B3TD29_9TELE</name>
<dbReference type="STRING" id="1676925.ENSPKIP00000040333"/>